<keyword evidence="6" id="KW-0132">Cell division</keyword>
<dbReference type="InterPro" id="IPR036865">
    <property type="entry name" value="CRAL-TRIO_dom_sf"/>
</dbReference>
<dbReference type="InterPro" id="IPR011074">
    <property type="entry name" value="CRAL/TRIO_N_dom"/>
</dbReference>
<evidence type="ECO:0000259" key="12">
    <source>
        <dbReference type="PROSITE" id="PS50866"/>
    </source>
</evidence>
<evidence type="ECO:0000313" key="13">
    <source>
        <dbReference type="EMBL" id="KAG6431967.1"/>
    </source>
</evidence>
<feature type="domain" description="GOLD" evidence="12">
    <location>
        <begin position="477"/>
        <end position="577"/>
    </location>
</feature>
<dbReference type="AlphaFoldDB" id="A0A8X9A7P5"/>
<dbReference type="PROSITE" id="PS50866">
    <property type="entry name" value="GOLD"/>
    <property type="match status" value="1"/>
</dbReference>
<evidence type="ECO:0000256" key="3">
    <source>
        <dbReference type="ARBA" id="ARBA00007155"/>
    </source>
</evidence>
<organism evidence="13">
    <name type="scientific">Salvia splendens</name>
    <name type="common">Scarlet sage</name>
    <dbReference type="NCBI Taxonomy" id="180675"/>
    <lineage>
        <taxon>Eukaryota</taxon>
        <taxon>Viridiplantae</taxon>
        <taxon>Streptophyta</taxon>
        <taxon>Embryophyta</taxon>
        <taxon>Tracheophyta</taxon>
        <taxon>Spermatophyta</taxon>
        <taxon>Magnoliopsida</taxon>
        <taxon>eudicotyledons</taxon>
        <taxon>Gunneridae</taxon>
        <taxon>Pentapetalae</taxon>
        <taxon>asterids</taxon>
        <taxon>lamiids</taxon>
        <taxon>Lamiales</taxon>
        <taxon>Lamiaceae</taxon>
        <taxon>Nepetoideae</taxon>
        <taxon>Mentheae</taxon>
        <taxon>Salviinae</taxon>
        <taxon>Salvia</taxon>
        <taxon>Salvia subgen. Calosphace</taxon>
        <taxon>core Calosphace</taxon>
    </lineage>
</organism>
<keyword evidence="8" id="KW-0472">Membrane</keyword>
<reference evidence="13" key="2">
    <citation type="submission" date="2020-08" db="EMBL/GenBank/DDBJ databases">
        <title>Plant Genome Project.</title>
        <authorList>
            <person name="Zhang R.-G."/>
        </authorList>
    </citation>
    <scope>NUCLEOTIDE SEQUENCE</scope>
    <source>
        <strain evidence="13">Huo1</strain>
        <tissue evidence="13">Leaf</tissue>
    </source>
</reference>
<proteinExistence type="inferred from homology"/>
<dbReference type="GO" id="GO:0016020">
    <property type="term" value="C:membrane"/>
    <property type="evidence" value="ECO:0007669"/>
    <property type="project" value="UniProtKB-SubCell"/>
</dbReference>
<feature type="compositionally biased region" description="Basic and acidic residues" evidence="10">
    <location>
        <begin position="21"/>
        <end position="73"/>
    </location>
</feature>
<feature type="compositionally biased region" description="Basic and acidic residues" evidence="10">
    <location>
        <begin position="185"/>
        <end position="200"/>
    </location>
</feature>
<dbReference type="Gene3D" id="3.40.525.10">
    <property type="entry name" value="CRAL-TRIO lipid binding domain"/>
    <property type="match status" value="1"/>
</dbReference>
<dbReference type="GO" id="GO:0005737">
    <property type="term" value="C:cytoplasm"/>
    <property type="evidence" value="ECO:0007669"/>
    <property type="project" value="UniProtKB-SubCell"/>
</dbReference>
<name>A0A8X9A7P5_SALSN</name>
<evidence type="ECO:0000256" key="5">
    <source>
        <dbReference type="ARBA" id="ARBA00022490"/>
    </source>
</evidence>
<comment type="similarity">
    <text evidence="3">Belongs to the patellin family.</text>
</comment>
<dbReference type="PANTHER" id="PTHR45932">
    <property type="entry name" value="PATELLIN-1"/>
    <property type="match status" value="1"/>
</dbReference>
<keyword evidence="9" id="KW-0131">Cell cycle</keyword>
<dbReference type="InterPro" id="IPR036598">
    <property type="entry name" value="GOLD_dom_sf"/>
</dbReference>
<keyword evidence="4" id="KW-0813">Transport</keyword>
<dbReference type="InterPro" id="IPR036273">
    <property type="entry name" value="CRAL/TRIO_N_dom_sf"/>
</dbReference>
<evidence type="ECO:0000256" key="8">
    <source>
        <dbReference type="ARBA" id="ARBA00023136"/>
    </source>
</evidence>
<feature type="compositionally biased region" description="Low complexity" evidence="10">
    <location>
        <begin position="140"/>
        <end position="154"/>
    </location>
</feature>
<accession>A0A8X9A7P5</accession>
<feature type="region of interest" description="Disordered" evidence="10">
    <location>
        <begin position="90"/>
        <end position="200"/>
    </location>
</feature>
<evidence type="ECO:0000256" key="9">
    <source>
        <dbReference type="ARBA" id="ARBA00023306"/>
    </source>
</evidence>
<keyword evidence="7" id="KW-0446">Lipid-binding</keyword>
<dbReference type="PANTHER" id="PTHR45932:SF17">
    <property type="entry name" value="CELLULAR RETINALDEHYDE-BINDING_TRIPLE FUNCTION DOMAIN-CONTAINING PROTEIN"/>
    <property type="match status" value="1"/>
</dbReference>
<dbReference type="Pfam" id="PF25099">
    <property type="entry name" value="GOLD_PATL1_C"/>
    <property type="match status" value="1"/>
</dbReference>
<comment type="caution">
    <text evidence="13">The sequence shown here is derived from an EMBL/GenBank/DDBJ whole genome shotgun (WGS) entry which is preliminary data.</text>
</comment>
<dbReference type="InterPro" id="IPR056794">
    <property type="entry name" value="PATL1-6_C_GOLD"/>
</dbReference>
<feature type="domain" description="CRAL-TRIO" evidence="11">
    <location>
        <begin position="293"/>
        <end position="470"/>
    </location>
</feature>
<dbReference type="Pfam" id="PF03765">
    <property type="entry name" value="CRAL_TRIO_N"/>
    <property type="match status" value="1"/>
</dbReference>
<evidence type="ECO:0000259" key="11">
    <source>
        <dbReference type="PROSITE" id="PS50191"/>
    </source>
</evidence>
<evidence type="ECO:0000256" key="6">
    <source>
        <dbReference type="ARBA" id="ARBA00022618"/>
    </source>
</evidence>
<keyword evidence="14" id="KW-1185">Reference proteome</keyword>
<dbReference type="Gene3D" id="2.60.120.680">
    <property type="entry name" value="GOLD domain"/>
    <property type="match status" value="1"/>
</dbReference>
<evidence type="ECO:0000313" key="14">
    <source>
        <dbReference type="Proteomes" id="UP000298416"/>
    </source>
</evidence>
<protein>
    <recommendedName>
        <fullName evidence="15">4-nitrophenyl phosphatase</fullName>
    </recommendedName>
</protein>
<dbReference type="OrthoDB" id="75724at2759"/>
<evidence type="ECO:0000256" key="10">
    <source>
        <dbReference type="SAM" id="MobiDB-lite"/>
    </source>
</evidence>
<dbReference type="EMBL" id="PNBA02000002">
    <property type="protein sequence ID" value="KAG6431967.1"/>
    <property type="molecule type" value="Genomic_DNA"/>
</dbReference>
<dbReference type="PROSITE" id="PS50191">
    <property type="entry name" value="CRAL_TRIO"/>
    <property type="match status" value="1"/>
</dbReference>
<dbReference type="InterPro" id="IPR009038">
    <property type="entry name" value="GOLD_dom"/>
</dbReference>
<gene>
    <name evidence="13" type="ORF">SASPL_103539</name>
</gene>
<feature type="region of interest" description="Disordered" evidence="10">
    <location>
        <begin position="1"/>
        <end position="73"/>
    </location>
</feature>
<dbReference type="InterPro" id="IPR001251">
    <property type="entry name" value="CRAL-TRIO_dom"/>
</dbReference>
<dbReference type="GO" id="GO:0051301">
    <property type="term" value="P:cell division"/>
    <property type="evidence" value="ECO:0007669"/>
    <property type="project" value="UniProtKB-KW"/>
</dbReference>
<evidence type="ECO:0000256" key="7">
    <source>
        <dbReference type="ARBA" id="ARBA00023121"/>
    </source>
</evidence>
<feature type="compositionally biased region" description="Basic and acidic residues" evidence="10">
    <location>
        <begin position="156"/>
        <end position="168"/>
    </location>
</feature>
<evidence type="ECO:0008006" key="15">
    <source>
        <dbReference type="Google" id="ProtNLM"/>
    </source>
</evidence>
<dbReference type="CDD" id="cd00170">
    <property type="entry name" value="SEC14"/>
    <property type="match status" value="1"/>
</dbReference>
<dbReference type="SMART" id="SM00516">
    <property type="entry name" value="SEC14"/>
    <property type="match status" value="1"/>
</dbReference>
<evidence type="ECO:0000256" key="1">
    <source>
        <dbReference type="ARBA" id="ARBA00004370"/>
    </source>
</evidence>
<dbReference type="SUPFAM" id="SSF52087">
    <property type="entry name" value="CRAL/TRIO domain"/>
    <property type="match status" value="1"/>
</dbReference>
<dbReference type="SUPFAM" id="SSF101576">
    <property type="entry name" value="Supernatant protein factor (SPF), C-terminal domain"/>
    <property type="match status" value="1"/>
</dbReference>
<feature type="compositionally biased region" description="Low complexity" evidence="10">
    <location>
        <begin position="171"/>
        <end position="183"/>
    </location>
</feature>
<evidence type="ECO:0000256" key="2">
    <source>
        <dbReference type="ARBA" id="ARBA00004496"/>
    </source>
</evidence>
<keyword evidence="5" id="KW-0963">Cytoplasm</keyword>
<dbReference type="Proteomes" id="UP000298416">
    <property type="component" value="Unassembled WGS sequence"/>
</dbReference>
<sequence>MAEETKKTVPQAAEEVVSDVPVEKEVSPQPEPEKAAEEGEKEKEKDEEAAAEEKVAESASFKEESNKVDDLVDPEKKALDEFKLLIQQALNNHEFTAPPPAKDEDKKKEEPETETKSKDGEEPKTEEKKEEELKIESCDAPPAETPVEAAATEEPAVEKKVEEVKIESCDAPPAETPAAAAEEPPVEKKVEEAKIESSEAVEEIKETIVHEVTPPCEEPAAAPAAEEDAPPPPSPEKVSIWGVPLLADERSDVILLKFLRARDFKVKEAFTMLKSVVAWRKEFKIDSLVEEEESAIVEGLEKVVFLHGADKEGHPICYNAFGAFQDKELYNNTFGDAEKRGKFLRWYILLLEKNIRKFDFSPDSICTIVQITDLKNMPGLILFKKDFRQATNEALQLLQDNYPEFVAKQVFINVPWWYVAYNRLISPFLTQRTKSKFVFAGPTKTAETLFKYIAPEHVPVQYGGLSKDGETEFTTADSATEETIKPAGKHTVELPVTEACTLVWEVRVVGWEVCYGAEFVPSAEGGYTWVVQKSRKIGPGDEQVVGCSFKIGETGKVVLTFDNQTSKKKKLLYRFKTKPSE</sequence>
<dbReference type="SMART" id="SM01100">
    <property type="entry name" value="CRAL_TRIO_N"/>
    <property type="match status" value="1"/>
</dbReference>
<dbReference type="Pfam" id="PF00650">
    <property type="entry name" value="CRAL_TRIO"/>
    <property type="match status" value="1"/>
</dbReference>
<evidence type="ECO:0000256" key="4">
    <source>
        <dbReference type="ARBA" id="ARBA00022448"/>
    </source>
</evidence>
<reference evidence="13" key="1">
    <citation type="submission" date="2018-01" db="EMBL/GenBank/DDBJ databases">
        <authorList>
            <person name="Mao J.F."/>
        </authorList>
    </citation>
    <scope>NUCLEOTIDE SEQUENCE</scope>
    <source>
        <strain evidence="13">Huo1</strain>
        <tissue evidence="13">Leaf</tissue>
    </source>
</reference>
<dbReference type="SUPFAM" id="SSF46938">
    <property type="entry name" value="CRAL/TRIO N-terminal domain"/>
    <property type="match status" value="1"/>
</dbReference>
<dbReference type="InterPro" id="IPR044834">
    <property type="entry name" value="PATL"/>
</dbReference>
<feature type="compositionally biased region" description="Basic and acidic residues" evidence="10">
    <location>
        <begin position="101"/>
        <end position="137"/>
    </location>
</feature>
<comment type="subcellular location">
    <subcellularLocation>
        <location evidence="2">Cytoplasm</location>
    </subcellularLocation>
    <subcellularLocation>
        <location evidence="1">Membrane</location>
    </subcellularLocation>
</comment>
<dbReference type="PRINTS" id="PR00180">
    <property type="entry name" value="CRETINALDHBP"/>
</dbReference>
<dbReference type="GO" id="GO:0008289">
    <property type="term" value="F:lipid binding"/>
    <property type="evidence" value="ECO:0007669"/>
    <property type="project" value="UniProtKB-KW"/>
</dbReference>
<dbReference type="Gene3D" id="1.10.8.20">
    <property type="entry name" value="N-terminal domain of phosphatidylinositol transfer protein sec14p"/>
    <property type="match status" value="1"/>
</dbReference>